<reference evidence="1" key="1">
    <citation type="journal article" date="2013" name="Environ. Microbiol.">
        <title>Microbiota from the distal guts of lean and obese adolescents exhibit partial functional redundancy besides clear differences in community structure.</title>
        <authorList>
            <person name="Ferrer M."/>
            <person name="Ruiz A."/>
            <person name="Lanza F."/>
            <person name="Haange S.B."/>
            <person name="Oberbach A."/>
            <person name="Till H."/>
            <person name="Bargiela R."/>
            <person name="Campoy C."/>
            <person name="Segura M.T."/>
            <person name="Richter M."/>
            <person name="von Bergen M."/>
            <person name="Seifert J."/>
            <person name="Suarez A."/>
        </authorList>
    </citation>
    <scope>NUCLEOTIDE SEQUENCE</scope>
</reference>
<feature type="non-terminal residue" evidence="1">
    <location>
        <position position="183"/>
    </location>
</feature>
<evidence type="ECO:0000313" key="1">
    <source>
        <dbReference type="EMBL" id="EKC79438.1"/>
    </source>
</evidence>
<accession>K1UB69</accession>
<dbReference type="EMBL" id="AJWY01001685">
    <property type="protein sequence ID" value="EKC79438.1"/>
    <property type="molecule type" value="Genomic_DNA"/>
</dbReference>
<keyword evidence="1" id="KW-0547">Nucleotide-binding</keyword>
<dbReference type="GO" id="GO:0005524">
    <property type="term" value="F:ATP binding"/>
    <property type="evidence" value="ECO:0007669"/>
    <property type="project" value="UniProtKB-KW"/>
</dbReference>
<proteinExistence type="predicted"/>
<name>K1UB69_9ZZZZ</name>
<dbReference type="AlphaFoldDB" id="K1UB69"/>
<organism evidence="1">
    <name type="scientific">human gut metagenome</name>
    <dbReference type="NCBI Taxonomy" id="408170"/>
    <lineage>
        <taxon>unclassified sequences</taxon>
        <taxon>metagenomes</taxon>
        <taxon>organismal metagenomes</taxon>
    </lineage>
</organism>
<gene>
    <name evidence="1" type="ORF">LEA_02437</name>
</gene>
<comment type="caution">
    <text evidence="1">The sequence shown here is derived from an EMBL/GenBank/DDBJ whole genome shotgun (WGS) entry which is preliminary data.</text>
</comment>
<protein>
    <submittedName>
        <fullName evidence="1">ABC transporter ATP-binding protein</fullName>
    </submittedName>
</protein>
<sequence>MMTSAKDDLYEILNNNRSMEEDQKNLKHQISRNNREQSYAKETYTDIVKKFSHSDKLFVSELLPSVEKIISQVDLEGKDIPGVTSDTIDWLLENKICLCGEELVEGEKHYEALKKLREEVYPNKIGGPAKLLKEKLNIWANDSKNLLEDIKEKGNSYEVCLDEIEDSENEIHRLESRIDKKLN</sequence>
<keyword evidence="1" id="KW-0067">ATP-binding</keyword>